<evidence type="ECO:0000256" key="1">
    <source>
        <dbReference type="SAM" id="MobiDB-lite"/>
    </source>
</evidence>
<protein>
    <submittedName>
        <fullName evidence="2">Uncharacterized protein</fullName>
    </submittedName>
</protein>
<dbReference type="AlphaFoldDB" id="W6MWG8"/>
<name>W6MWG8_9ASCO</name>
<dbReference type="RefSeq" id="XP_022459415.1">
    <property type="nucleotide sequence ID" value="XM_022601810.1"/>
</dbReference>
<proteinExistence type="predicted"/>
<dbReference type="EMBL" id="HG793128">
    <property type="protein sequence ID" value="CDK27420.1"/>
    <property type="molecule type" value="Genomic_DNA"/>
</dbReference>
<reference evidence="2" key="2">
    <citation type="submission" date="2014-02" db="EMBL/GenBank/DDBJ databases">
        <title>Complete DNA sequence of /Kuraishia capsulata/ illustrates novel genomic features among budding yeasts (/Saccharomycotina/).</title>
        <authorList>
            <person name="Morales L."/>
            <person name="Noel B."/>
            <person name="Porcel B."/>
            <person name="Marcet-Houben M."/>
            <person name="Hullo M-F."/>
            <person name="Sacerdot C."/>
            <person name="Tekaia F."/>
            <person name="Leh-Louis V."/>
            <person name="Despons L."/>
            <person name="Khanna V."/>
            <person name="Aury J-M."/>
            <person name="Barbe V."/>
            <person name="Couloux A."/>
            <person name="Labadie K."/>
            <person name="Pelletier E."/>
            <person name="Souciet J-L."/>
            <person name="Boekhout T."/>
            <person name="Gabaldon T."/>
            <person name="Wincker P."/>
            <person name="Dujon B."/>
        </authorList>
    </citation>
    <scope>NUCLEOTIDE SEQUENCE</scope>
    <source>
        <strain evidence="2">CBS 1993</strain>
    </source>
</reference>
<gene>
    <name evidence="2" type="ORF">KUCA_T00003398001</name>
</gene>
<accession>W6MWG8</accession>
<dbReference type="Proteomes" id="UP000019384">
    <property type="component" value="Unassembled WGS sequence"/>
</dbReference>
<feature type="region of interest" description="Disordered" evidence="1">
    <location>
        <begin position="1"/>
        <end position="40"/>
    </location>
</feature>
<dbReference type="HOGENOM" id="CLU_1015874_0_0_1"/>
<evidence type="ECO:0000313" key="3">
    <source>
        <dbReference type="Proteomes" id="UP000019384"/>
    </source>
</evidence>
<dbReference type="GeneID" id="34520803"/>
<evidence type="ECO:0000313" key="2">
    <source>
        <dbReference type="EMBL" id="CDK27420.1"/>
    </source>
</evidence>
<sequence>MGAAASKSRVLPKSSVGSAVKQMKPGSQAPVPSGQPKDEDFLSKAISLGIVQVESKPQIINKTHKSVTNLENRRKLEEEHDALIGKVKANQNLRSFGKETETAEKPSQAPIPRSTLQKYVNTEQLTSMLQDAEDLKVGDFSKKYNLEPGFVRTNLIPIFNRRIRLPTLRAELPDDWETHQTNFSVRRIRKGEYNLENNQQSFQTKGNPLLSTIDQEADSTDMSQTLDTTLMNMLDNGERVDHFKGHGINGPVKSDEFKRGKRLQSQIKEVKRVI</sequence>
<reference evidence="2" key="1">
    <citation type="submission" date="2013-12" db="EMBL/GenBank/DDBJ databases">
        <authorList>
            <person name="Genoscope - CEA"/>
        </authorList>
    </citation>
    <scope>NUCLEOTIDE SEQUENCE</scope>
    <source>
        <strain evidence="2">CBS 1993</strain>
    </source>
</reference>
<organism evidence="2 3">
    <name type="scientific">Kuraishia capsulata CBS 1993</name>
    <dbReference type="NCBI Taxonomy" id="1382522"/>
    <lineage>
        <taxon>Eukaryota</taxon>
        <taxon>Fungi</taxon>
        <taxon>Dikarya</taxon>
        <taxon>Ascomycota</taxon>
        <taxon>Saccharomycotina</taxon>
        <taxon>Pichiomycetes</taxon>
        <taxon>Pichiales</taxon>
        <taxon>Pichiaceae</taxon>
        <taxon>Kuraishia</taxon>
    </lineage>
</organism>
<keyword evidence="3" id="KW-1185">Reference proteome</keyword>